<dbReference type="KEGG" id="rha:RHA1_ro00549"/>
<organism evidence="2 3">
    <name type="scientific">Rhodococcus jostii (strain RHA1)</name>
    <dbReference type="NCBI Taxonomy" id="101510"/>
    <lineage>
        <taxon>Bacteria</taxon>
        <taxon>Bacillati</taxon>
        <taxon>Actinomycetota</taxon>
        <taxon>Actinomycetes</taxon>
        <taxon>Mycobacteriales</taxon>
        <taxon>Nocardiaceae</taxon>
        <taxon>Rhodococcus</taxon>
    </lineage>
</organism>
<dbReference type="AlphaFoldDB" id="Q0SJA2"/>
<sequence length="101" mass="11453">MRRANNLAVMLRTLALDEGNGEWSYSFPDTNLSELVAYWWDGYDWRRAEAAINAYEHCQVSVVGVPVHLMRKPGLGPYPSWVTTRWSDPTPFLHGATSVAK</sequence>
<dbReference type="Pfam" id="PF06441">
    <property type="entry name" value="EHN"/>
    <property type="match status" value="1"/>
</dbReference>
<reference evidence="3" key="1">
    <citation type="journal article" date="2006" name="Proc. Natl. Acad. Sci. U.S.A.">
        <title>The complete genome of Rhodococcus sp. RHA1 provides insights into a catabolic powerhouse.</title>
        <authorList>
            <person name="McLeod M.P."/>
            <person name="Warren R.L."/>
            <person name="Hsiao W.W.L."/>
            <person name="Araki N."/>
            <person name="Myhre M."/>
            <person name="Fernandes C."/>
            <person name="Miyazawa D."/>
            <person name="Wong W."/>
            <person name="Lillquist A.L."/>
            <person name="Wang D."/>
            <person name="Dosanjh M."/>
            <person name="Hara H."/>
            <person name="Petrescu A."/>
            <person name="Morin R.D."/>
            <person name="Yang G."/>
            <person name="Stott J.M."/>
            <person name="Schein J.E."/>
            <person name="Shin H."/>
            <person name="Smailus D."/>
            <person name="Siddiqui A.S."/>
            <person name="Marra M.A."/>
            <person name="Jones S.J.M."/>
            <person name="Holt R."/>
            <person name="Brinkman F.S.L."/>
            <person name="Miyauchi K."/>
            <person name="Fukuda M."/>
            <person name="Davies J.E."/>
            <person name="Mohn W.W."/>
            <person name="Eltis L.D."/>
        </authorList>
    </citation>
    <scope>NUCLEOTIDE SEQUENCE [LARGE SCALE GENOMIC DNA]</scope>
    <source>
        <strain evidence="3">RHA1</strain>
    </source>
</reference>
<dbReference type="InterPro" id="IPR029058">
    <property type="entry name" value="AB_hydrolase_fold"/>
</dbReference>
<dbReference type="Gene3D" id="3.40.50.1820">
    <property type="entry name" value="alpha/beta hydrolase"/>
    <property type="match status" value="1"/>
</dbReference>
<evidence type="ECO:0000313" key="2">
    <source>
        <dbReference type="EMBL" id="ABG92384.1"/>
    </source>
</evidence>
<dbReference type="HOGENOM" id="CLU_2289456_0_0_11"/>
<dbReference type="GO" id="GO:0016787">
    <property type="term" value="F:hydrolase activity"/>
    <property type="evidence" value="ECO:0007669"/>
    <property type="project" value="UniProtKB-KW"/>
</dbReference>
<gene>
    <name evidence="2" type="ordered locus">RHA1_ro00549</name>
</gene>
<feature type="domain" description="Epoxide hydrolase N-terminal" evidence="1">
    <location>
        <begin position="18"/>
        <end position="73"/>
    </location>
</feature>
<evidence type="ECO:0000313" key="3">
    <source>
        <dbReference type="Proteomes" id="UP000008710"/>
    </source>
</evidence>
<dbReference type="InterPro" id="IPR010497">
    <property type="entry name" value="Epoxide_hydro_N"/>
</dbReference>
<accession>Q0SJA2</accession>
<evidence type="ECO:0000259" key="1">
    <source>
        <dbReference type="Pfam" id="PF06441"/>
    </source>
</evidence>
<protein>
    <submittedName>
        <fullName evidence="2">Possible epoxide hydrolase</fullName>
    </submittedName>
</protein>
<dbReference type="eggNOG" id="COG0596">
    <property type="taxonomic scope" value="Bacteria"/>
</dbReference>
<keyword evidence="2" id="KW-0378">Hydrolase</keyword>
<proteinExistence type="predicted"/>
<name>Q0SJA2_RHOJR</name>
<dbReference type="SUPFAM" id="SSF53474">
    <property type="entry name" value="alpha/beta-Hydrolases"/>
    <property type="match status" value="1"/>
</dbReference>
<dbReference type="Proteomes" id="UP000008710">
    <property type="component" value="Chromosome"/>
</dbReference>
<dbReference type="RefSeq" id="WP_011593808.1">
    <property type="nucleotide sequence ID" value="NC_008268.1"/>
</dbReference>
<dbReference type="EMBL" id="CP000431">
    <property type="protein sequence ID" value="ABG92384.1"/>
    <property type="molecule type" value="Genomic_DNA"/>
</dbReference>